<feature type="transmembrane region" description="Helical" evidence="8">
    <location>
        <begin position="131"/>
        <end position="157"/>
    </location>
</feature>
<keyword evidence="7 8" id="KW-0472">Membrane</keyword>
<accession>A0A317C646</accession>
<feature type="transmembrane region" description="Helical" evidence="8">
    <location>
        <begin position="169"/>
        <end position="188"/>
    </location>
</feature>
<dbReference type="PANTHER" id="PTHR30269">
    <property type="entry name" value="TRANSMEMBRANE PROTEIN YFCA"/>
    <property type="match status" value="1"/>
</dbReference>
<comment type="subcellular location">
    <subcellularLocation>
        <location evidence="1 8">Cell membrane</location>
        <topology evidence="1 8">Multi-pass membrane protein</topology>
    </subcellularLocation>
</comment>
<dbReference type="RefSeq" id="WP_109824710.1">
    <property type="nucleotide sequence ID" value="NZ_QGKL01000041.1"/>
</dbReference>
<feature type="transmembrane region" description="Helical" evidence="8">
    <location>
        <begin position="200"/>
        <end position="217"/>
    </location>
</feature>
<evidence type="ECO:0000313" key="10">
    <source>
        <dbReference type="Proteomes" id="UP000245506"/>
    </source>
</evidence>
<feature type="transmembrane region" description="Helical" evidence="8">
    <location>
        <begin position="102"/>
        <end position="119"/>
    </location>
</feature>
<evidence type="ECO:0000256" key="7">
    <source>
        <dbReference type="ARBA" id="ARBA00023136"/>
    </source>
</evidence>
<keyword evidence="3" id="KW-0813">Transport</keyword>
<evidence type="ECO:0000256" key="4">
    <source>
        <dbReference type="ARBA" id="ARBA00022475"/>
    </source>
</evidence>
<protein>
    <recommendedName>
        <fullName evidence="8">Probable membrane transporter protein</fullName>
    </recommendedName>
</protein>
<evidence type="ECO:0000256" key="3">
    <source>
        <dbReference type="ARBA" id="ARBA00022448"/>
    </source>
</evidence>
<dbReference type="Proteomes" id="UP000245506">
    <property type="component" value="Unassembled WGS sequence"/>
</dbReference>
<dbReference type="InterPro" id="IPR052017">
    <property type="entry name" value="TSUP"/>
</dbReference>
<evidence type="ECO:0000256" key="1">
    <source>
        <dbReference type="ARBA" id="ARBA00004651"/>
    </source>
</evidence>
<sequence length="249" mass="27437">MFFEPFFYMMAIPAVLIVGISKGGFGGGLGVVAVPILTLAIDPVLAAAIMLPILCIMDLIALKAFWKKWDGELFKSLIPSAITGILVGTLSFHYFNADAIKLMIGVLAIGFTIQHWLKLSASKKEPSKIRAAFWSSISGFTSFVAHAGGPPITFYLLPLKLEKSIYQGTSVLFFTSINYLKLIPYFFLGQLSMTNVKTSLTLLPVAFIGVYLGIILHKRMSQELFFKLAYLFLFLTGLKLTWDGVTAFL</sequence>
<feature type="transmembrane region" description="Helical" evidence="8">
    <location>
        <begin position="6"/>
        <end position="37"/>
    </location>
</feature>
<dbReference type="GO" id="GO:0005886">
    <property type="term" value="C:plasma membrane"/>
    <property type="evidence" value="ECO:0007669"/>
    <property type="project" value="UniProtKB-SubCell"/>
</dbReference>
<keyword evidence="10" id="KW-1185">Reference proteome</keyword>
<keyword evidence="5 8" id="KW-0812">Transmembrane</keyword>
<evidence type="ECO:0000256" key="6">
    <source>
        <dbReference type="ARBA" id="ARBA00022989"/>
    </source>
</evidence>
<name>A0A317C646_9GAMM</name>
<keyword evidence="6 8" id="KW-1133">Transmembrane helix</keyword>
<evidence type="ECO:0000256" key="2">
    <source>
        <dbReference type="ARBA" id="ARBA00009142"/>
    </source>
</evidence>
<dbReference type="EMBL" id="QGKL01000041">
    <property type="protein sequence ID" value="PWQ94106.1"/>
    <property type="molecule type" value="Genomic_DNA"/>
</dbReference>
<dbReference type="PANTHER" id="PTHR30269:SF37">
    <property type="entry name" value="MEMBRANE TRANSPORTER PROTEIN"/>
    <property type="match status" value="1"/>
</dbReference>
<feature type="transmembrane region" description="Helical" evidence="8">
    <location>
        <begin position="77"/>
        <end position="95"/>
    </location>
</feature>
<feature type="transmembrane region" description="Helical" evidence="8">
    <location>
        <begin position="44"/>
        <end position="65"/>
    </location>
</feature>
<evidence type="ECO:0000313" key="9">
    <source>
        <dbReference type="EMBL" id="PWQ94106.1"/>
    </source>
</evidence>
<comment type="caution">
    <text evidence="9">The sequence shown here is derived from an EMBL/GenBank/DDBJ whole genome shotgun (WGS) entry which is preliminary data.</text>
</comment>
<gene>
    <name evidence="9" type="ORF">DKT75_16330</name>
</gene>
<organism evidence="9 10">
    <name type="scientific">Leucothrix arctica</name>
    <dbReference type="NCBI Taxonomy" id="1481894"/>
    <lineage>
        <taxon>Bacteria</taxon>
        <taxon>Pseudomonadati</taxon>
        <taxon>Pseudomonadota</taxon>
        <taxon>Gammaproteobacteria</taxon>
        <taxon>Thiotrichales</taxon>
        <taxon>Thiotrichaceae</taxon>
        <taxon>Leucothrix</taxon>
    </lineage>
</organism>
<dbReference type="OrthoDB" id="7028171at2"/>
<evidence type="ECO:0000256" key="8">
    <source>
        <dbReference type="RuleBase" id="RU363041"/>
    </source>
</evidence>
<evidence type="ECO:0000256" key="5">
    <source>
        <dbReference type="ARBA" id="ARBA00022692"/>
    </source>
</evidence>
<keyword evidence="4 8" id="KW-1003">Cell membrane</keyword>
<dbReference type="Pfam" id="PF01925">
    <property type="entry name" value="TauE"/>
    <property type="match status" value="1"/>
</dbReference>
<dbReference type="InterPro" id="IPR002781">
    <property type="entry name" value="TM_pro_TauE-like"/>
</dbReference>
<dbReference type="AlphaFoldDB" id="A0A317C646"/>
<proteinExistence type="inferred from homology"/>
<reference evidence="9 10" key="1">
    <citation type="submission" date="2018-05" db="EMBL/GenBank/DDBJ databases">
        <title>Leucothrix arctica sp. nov., isolated from Arctic seawater.</title>
        <authorList>
            <person name="Choi A."/>
            <person name="Baek K."/>
        </authorList>
    </citation>
    <scope>NUCLEOTIDE SEQUENCE [LARGE SCALE GENOMIC DNA]</scope>
    <source>
        <strain evidence="9 10">IMCC9719</strain>
    </source>
</reference>
<comment type="similarity">
    <text evidence="2 8">Belongs to the 4-toluene sulfonate uptake permease (TSUP) (TC 2.A.102) family.</text>
</comment>
<feature type="transmembrane region" description="Helical" evidence="8">
    <location>
        <begin position="224"/>
        <end position="242"/>
    </location>
</feature>